<accession>A0ABU5IRH3</accession>
<evidence type="ECO:0000313" key="3">
    <source>
        <dbReference type="EMBL" id="MDZ5461496.1"/>
    </source>
</evidence>
<comment type="caution">
    <text evidence="3">The sequence shown here is derived from an EMBL/GenBank/DDBJ whole genome shotgun (WGS) entry which is preliminary data.</text>
</comment>
<protein>
    <submittedName>
        <fullName evidence="3">DUF2807 domain-containing protein</fullName>
    </submittedName>
</protein>
<organism evidence="3 4">
    <name type="scientific">Azohydromonas lata</name>
    <dbReference type="NCBI Taxonomy" id="45677"/>
    <lineage>
        <taxon>Bacteria</taxon>
        <taxon>Pseudomonadati</taxon>
        <taxon>Pseudomonadota</taxon>
        <taxon>Betaproteobacteria</taxon>
        <taxon>Burkholderiales</taxon>
        <taxon>Sphaerotilaceae</taxon>
        <taxon>Azohydromonas</taxon>
    </lineage>
</organism>
<dbReference type="EMBL" id="JAXOJX010000119">
    <property type="protein sequence ID" value="MDZ5461496.1"/>
    <property type="molecule type" value="Genomic_DNA"/>
</dbReference>
<evidence type="ECO:0000259" key="2">
    <source>
        <dbReference type="Pfam" id="PF10988"/>
    </source>
</evidence>
<gene>
    <name evidence="3" type="ORF">SM757_33455</name>
</gene>
<evidence type="ECO:0000313" key="4">
    <source>
        <dbReference type="Proteomes" id="UP001293718"/>
    </source>
</evidence>
<dbReference type="Pfam" id="PF10988">
    <property type="entry name" value="DUF2807"/>
    <property type="match status" value="1"/>
</dbReference>
<sequence>MSAQRLSRRGCLLAGAAALWACGWQLAAAAQRSFAVQGFNSVLWRGSGELFIEQGTQESLNVEAEPAVLARLQVGVRGGRLEIGFLPGRVVTQAPLRLLLKLRALVALESQAAGDLHVGALQTPALALELAGSGETRIAALRARSLDVRLAGSGLLAIDGGAVERQHVLIAGASGYQAAGLASRQAEIEIAGSGDAELAAEQRLIARIAGAGNVRYRGHPVVEQDISGAGTVEQGGA</sequence>
<feature type="domain" description="Putative auto-transporter adhesin head GIN" evidence="2">
    <location>
        <begin position="39"/>
        <end position="220"/>
    </location>
</feature>
<keyword evidence="4" id="KW-1185">Reference proteome</keyword>
<reference evidence="3 4" key="1">
    <citation type="submission" date="2023-11" db="EMBL/GenBank/DDBJ databases">
        <title>Draft genome of Azohydromonas lata strain H1 (DSM1123), a polyhydroxyalkanoate producer.</title>
        <authorList>
            <person name="Traversa D."/>
            <person name="D'Addabbo P."/>
            <person name="Pazzani C."/>
            <person name="Manzari C."/>
            <person name="Chiara M."/>
            <person name="Scrascia M."/>
        </authorList>
    </citation>
    <scope>NUCLEOTIDE SEQUENCE [LARGE SCALE GENOMIC DNA]</scope>
    <source>
        <strain evidence="3 4">H1</strain>
    </source>
</reference>
<dbReference type="Gene3D" id="2.160.20.120">
    <property type="match status" value="1"/>
</dbReference>
<feature type="signal peptide" evidence="1">
    <location>
        <begin position="1"/>
        <end position="27"/>
    </location>
</feature>
<evidence type="ECO:0000256" key="1">
    <source>
        <dbReference type="SAM" id="SignalP"/>
    </source>
</evidence>
<proteinExistence type="predicted"/>
<dbReference type="RefSeq" id="WP_322468643.1">
    <property type="nucleotide sequence ID" value="NZ_JAXOJX010000119.1"/>
</dbReference>
<dbReference type="InterPro" id="IPR021255">
    <property type="entry name" value="DUF2807"/>
</dbReference>
<keyword evidence="1" id="KW-0732">Signal</keyword>
<dbReference type="Proteomes" id="UP001293718">
    <property type="component" value="Unassembled WGS sequence"/>
</dbReference>
<name>A0ABU5IRH3_9BURK</name>
<feature type="chain" id="PRO_5045608319" evidence="1">
    <location>
        <begin position="28"/>
        <end position="237"/>
    </location>
</feature>